<name>A0A061GCY9_THECC</name>
<dbReference type="EMBL" id="CM001884">
    <property type="protein sequence ID" value="EOY27705.1"/>
    <property type="molecule type" value="Genomic_DNA"/>
</dbReference>
<dbReference type="AlphaFoldDB" id="A0A061GCY9"/>
<feature type="coiled-coil region" evidence="1">
    <location>
        <begin position="85"/>
        <end position="142"/>
    </location>
</feature>
<reference evidence="3 4" key="1">
    <citation type="journal article" date="2013" name="Genome Biol.">
        <title>The genome sequence of the most widely cultivated cacao type and its use to identify candidate genes regulating pod color.</title>
        <authorList>
            <person name="Motamayor J.C."/>
            <person name="Mockaitis K."/>
            <person name="Schmutz J."/>
            <person name="Haiminen N."/>
            <person name="Iii D.L."/>
            <person name="Cornejo O."/>
            <person name="Findley S.D."/>
            <person name="Zheng P."/>
            <person name="Utro F."/>
            <person name="Royaert S."/>
            <person name="Saski C."/>
            <person name="Jenkins J."/>
            <person name="Podicheti R."/>
            <person name="Zhao M."/>
            <person name="Scheffler B.E."/>
            <person name="Stack J.C."/>
            <person name="Feltus F.A."/>
            <person name="Mustiga G.M."/>
            <person name="Amores F."/>
            <person name="Phillips W."/>
            <person name="Marelli J.P."/>
            <person name="May G.D."/>
            <person name="Shapiro H."/>
            <person name="Ma J."/>
            <person name="Bustamante C.D."/>
            <person name="Schnell R.J."/>
            <person name="Main D."/>
            <person name="Gilbert D."/>
            <person name="Parida L."/>
            <person name="Kuhn D.N."/>
        </authorList>
    </citation>
    <scope>NUCLEOTIDE SEQUENCE [LARGE SCALE GENOMIC DNA]</scope>
    <source>
        <strain evidence="4">cv. Matina 1-6</strain>
    </source>
</reference>
<dbReference type="InterPro" id="IPR011990">
    <property type="entry name" value="TPR-like_helical_dom_sf"/>
</dbReference>
<gene>
    <name evidence="3" type="ORF">TCM_029487</name>
</gene>
<dbReference type="PANTHER" id="PTHR36350">
    <property type="entry name" value="TRANSMEMBRANE PROTEIN"/>
    <property type="match status" value="1"/>
</dbReference>
<dbReference type="InParanoid" id="A0A061GCY9"/>
<keyword evidence="2" id="KW-0472">Membrane</keyword>
<dbReference type="eggNOG" id="ENOG502RZ60">
    <property type="taxonomic scope" value="Eukaryota"/>
</dbReference>
<dbReference type="OMA" id="QMSLEFQ"/>
<protein>
    <submittedName>
        <fullName evidence="3">Uncharacterized protein</fullName>
    </submittedName>
</protein>
<dbReference type="Proteomes" id="UP000026915">
    <property type="component" value="Chromosome 6"/>
</dbReference>
<dbReference type="HOGENOM" id="CLU_081417_1_0_1"/>
<dbReference type="SUPFAM" id="SSF48452">
    <property type="entry name" value="TPR-like"/>
    <property type="match status" value="1"/>
</dbReference>
<dbReference type="PANTHER" id="PTHR36350:SF3">
    <property type="entry name" value="TRANSMEMBRANE PROTEIN"/>
    <property type="match status" value="1"/>
</dbReference>
<feature type="transmembrane region" description="Helical" evidence="2">
    <location>
        <begin position="17"/>
        <end position="39"/>
    </location>
</feature>
<accession>A0A061GCY9</accession>
<evidence type="ECO:0000256" key="1">
    <source>
        <dbReference type="SAM" id="Coils"/>
    </source>
</evidence>
<keyword evidence="2" id="KW-1133">Transmembrane helix</keyword>
<dbReference type="FunCoup" id="A0A061GCY9">
    <property type="interactions" value="1"/>
</dbReference>
<keyword evidence="4" id="KW-1185">Reference proteome</keyword>
<organism evidence="3 4">
    <name type="scientific">Theobroma cacao</name>
    <name type="common">Cacao</name>
    <name type="synonym">Cocoa</name>
    <dbReference type="NCBI Taxonomy" id="3641"/>
    <lineage>
        <taxon>Eukaryota</taxon>
        <taxon>Viridiplantae</taxon>
        <taxon>Streptophyta</taxon>
        <taxon>Embryophyta</taxon>
        <taxon>Tracheophyta</taxon>
        <taxon>Spermatophyta</taxon>
        <taxon>Magnoliopsida</taxon>
        <taxon>eudicotyledons</taxon>
        <taxon>Gunneridae</taxon>
        <taxon>Pentapetalae</taxon>
        <taxon>rosids</taxon>
        <taxon>malvids</taxon>
        <taxon>Malvales</taxon>
        <taxon>Malvaceae</taxon>
        <taxon>Byttnerioideae</taxon>
        <taxon>Theobroma</taxon>
    </lineage>
</organism>
<evidence type="ECO:0000313" key="4">
    <source>
        <dbReference type="Proteomes" id="UP000026915"/>
    </source>
</evidence>
<proteinExistence type="predicted"/>
<dbReference type="Gramene" id="EOY27705">
    <property type="protein sequence ID" value="EOY27705"/>
    <property type="gene ID" value="TCM_029487"/>
</dbReference>
<sequence length="242" mass="27837">MANSAKKINKESTYRTIAVAATPIIILGGICIGFGWRYVRRAWKSKQNHVRSVSLAALQGGKLALDRLVDYQKYRGKATETDVDIKELETQLGKEHSNFKELQRVLARLEMSRREDEAIKVLKNALKKAKRERKSHEAYEIEMLLAEMFIYKGDFENASKCKCLAAGEEEKVSDPRIPLYKAIINLINQKEQDALQHWEKFRDEMQGLANAPSFQEEEFLVFKNAVLHLKEDINAARQLKKL</sequence>
<evidence type="ECO:0000313" key="3">
    <source>
        <dbReference type="EMBL" id="EOY27705.1"/>
    </source>
</evidence>
<keyword evidence="1" id="KW-0175">Coiled coil</keyword>
<keyword evidence="2" id="KW-0812">Transmembrane</keyword>
<evidence type="ECO:0000256" key="2">
    <source>
        <dbReference type="SAM" id="Phobius"/>
    </source>
</evidence>